<keyword evidence="2" id="KW-0472">Membrane</keyword>
<accession>A0ABP5HZJ1</accession>
<keyword evidence="2" id="KW-0812">Transmembrane</keyword>
<proteinExistence type="predicted"/>
<organism evidence="3 4">
    <name type="scientific">Kitasatospora saccharophila</name>
    <dbReference type="NCBI Taxonomy" id="407973"/>
    <lineage>
        <taxon>Bacteria</taxon>
        <taxon>Bacillati</taxon>
        <taxon>Actinomycetota</taxon>
        <taxon>Actinomycetes</taxon>
        <taxon>Kitasatosporales</taxon>
        <taxon>Streptomycetaceae</taxon>
        <taxon>Kitasatospora</taxon>
    </lineage>
</organism>
<keyword evidence="2" id="KW-1133">Transmembrane helix</keyword>
<feature type="transmembrane region" description="Helical" evidence="2">
    <location>
        <begin position="27"/>
        <end position="44"/>
    </location>
</feature>
<feature type="region of interest" description="Disordered" evidence="1">
    <location>
        <begin position="90"/>
        <end position="114"/>
    </location>
</feature>
<evidence type="ECO:0000313" key="3">
    <source>
        <dbReference type="EMBL" id="GAA2090654.1"/>
    </source>
</evidence>
<sequence length="114" mass="11215">MTADVTTGGAGPAGAAGGRHGAWGRRMLSVLLGTGVLLAGWALAGSDRPAGRAAWLVLRDGASTLAVAAGLFAAVAGIACALRAAGVPRRREAPVAGPVPEGPHGPHGSHRRSR</sequence>
<evidence type="ECO:0000256" key="1">
    <source>
        <dbReference type="SAM" id="MobiDB-lite"/>
    </source>
</evidence>
<dbReference type="RefSeq" id="WP_344550978.1">
    <property type="nucleotide sequence ID" value="NZ_BAAANS010000007.1"/>
</dbReference>
<evidence type="ECO:0000256" key="2">
    <source>
        <dbReference type="SAM" id="Phobius"/>
    </source>
</evidence>
<protein>
    <submittedName>
        <fullName evidence="3">Uncharacterized protein</fullName>
    </submittedName>
</protein>
<comment type="caution">
    <text evidence="3">The sequence shown here is derived from an EMBL/GenBank/DDBJ whole genome shotgun (WGS) entry which is preliminary data.</text>
</comment>
<feature type="transmembrane region" description="Helical" evidence="2">
    <location>
        <begin position="64"/>
        <end position="82"/>
    </location>
</feature>
<evidence type="ECO:0000313" key="4">
    <source>
        <dbReference type="Proteomes" id="UP001500897"/>
    </source>
</evidence>
<gene>
    <name evidence="3" type="ORF">GCM10009759_14380</name>
</gene>
<dbReference type="EMBL" id="BAAANS010000007">
    <property type="protein sequence ID" value="GAA2090654.1"/>
    <property type="molecule type" value="Genomic_DNA"/>
</dbReference>
<name>A0ABP5HZJ1_9ACTN</name>
<keyword evidence="4" id="KW-1185">Reference proteome</keyword>
<feature type="region of interest" description="Disordered" evidence="1">
    <location>
        <begin position="1"/>
        <end position="20"/>
    </location>
</feature>
<reference evidence="4" key="1">
    <citation type="journal article" date="2019" name="Int. J. Syst. Evol. Microbiol.">
        <title>The Global Catalogue of Microorganisms (GCM) 10K type strain sequencing project: providing services to taxonomists for standard genome sequencing and annotation.</title>
        <authorList>
            <consortium name="The Broad Institute Genomics Platform"/>
            <consortium name="The Broad Institute Genome Sequencing Center for Infectious Disease"/>
            <person name="Wu L."/>
            <person name="Ma J."/>
        </authorList>
    </citation>
    <scope>NUCLEOTIDE SEQUENCE [LARGE SCALE GENOMIC DNA]</scope>
    <source>
        <strain evidence="4">JCM 14559</strain>
    </source>
</reference>
<feature type="compositionally biased region" description="Gly residues" evidence="1">
    <location>
        <begin position="8"/>
        <end position="20"/>
    </location>
</feature>
<dbReference type="Proteomes" id="UP001500897">
    <property type="component" value="Unassembled WGS sequence"/>
</dbReference>